<dbReference type="PROSITE" id="PS00501">
    <property type="entry name" value="SPASE_I_1"/>
    <property type="match status" value="1"/>
</dbReference>
<organism evidence="16 17">
    <name type="scientific">Trametes cubensis</name>
    <dbReference type="NCBI Taxonomy" id="1111947"/>
    <lineage>
        <taxon>Eukaryota</taxon>
        <taxon>Fungi</taxon>
        <taxon>Dikarya</taxon>
        <taxon>Basidiomycota</taxon>
        <taxon>Agaricomycotina</taxon>
        <taxon>Agaricomycetes</taxon>
        <taxon>Polyporales</taxon>
        <taxon>Polyporaceae</taxon>
        <taxon>Trametes</taxon>
    </lineage>
</organism>
<gene>
    <name evidence="16" type="ORF">ONZ51_g6912</name>
</gene>
<dbReference type="GO" id="GO:0009003">
    <property type="term" value="F:signal peptidase activity"/>
    <property type="evidence" value="ECO:0007669"/>
    <property type="project" value="UniProtKB-EC"/>
</dbReference>
<keyword evidence="17" id="KW-1185">Reference proteome</keyword>
<evidence type="ECO:0000256" key="14">
    <source>
        <dbReference type="ARBA" id="ARBA00047037"/>
    </source>
</evidence>
<evidence type="ECO:0000256" key="9">
    <source>
        <dbReference type="ARBA" id="ARBA00022824"/>
    </source>
</evidence>
<proteinExistence type="inferred from homology"/>
<evidence type="ECO:0000313" key="17">
    <source>
        <dbReference type="Proteomes" id="UP001215151"/>
    </source>
</evidence>
<dbReference type="GO" id="GO:0006465">
    <property type="term" value="P:signal peptide processing"/>
    <property type="evidence" value="ECO:0007669"/>
    <property type="project" value="UniProtKB-UniRule"/>
</dbReference>
<comment type="caution">
    <text evidence="16">The sequence shown here is derived from an EMBL/GenBank/DDBJ whole genome shotgun (WGS) entry which is preliminary data.</text>
</comment>
<protein>
    <recommendedName>
        <fullName evidence="5 15">Signal peptidase complex catalytic subunit SEC11</fullName>
        <ecNumber evidence="4 15">3.4.21.89</ecNumber>
    </recommendedName>
</protein>
<dbReference type="InterPro" id="IPR019756">
    <property type="entry name" value="Pept_S26A_signal_pept_1_Ser-AS"/>
</dbReference>
<evidence type="ECO:0000256" key="13">
    <source>
        <dbReference type="ARBA" id="ARBA00045533"/>
    </source>
</evidence>
<evidence type="ECO:0000313" key="16">
    <source>
        <dbReference type="EMBL" id="KAJ8474884.1"/>
    </source>
</evidence>
<dbReference type="NCBIfam" id="TIGR02228">
    <property type="entry name" value="sigpep_I_arch"/>
    <property type="match status" value="1"/>
</dbReference>
<evidence type="ECO:0000256" key="6">
    <source>
        <dbReference type="ARBA" id="ARBA00022670"/>
    </source>
</evidence>
<evidence type="ECO:0000256" key="8">
    <source>
        <dbReference type="ARBA" id="ARBA00022801"/>
    </source>
</evidence>
<dbReference type="InterPro" id="IPR019533">
    <property type="entry name" value="Peptidase_S26"/>
</dbReference>
<keyword evidence="9 15" id="KW-0256">Endoplasmic reticulum</keyword>
<comment type="similarity">
    <text evidence="3 15">Belongs to the peptidase S26B family.</text>
</comment>
<dbReference type="InterPro" id="IPR001733">
    <property type="entry name" value="Peptidase_S26B"/>
</dbReference>
<comment type="subcellular location">
    <subcellularLocation>
        <location evidence="2">Endoplasmic reticulum membrane</location>
        <topology evidence="2">Single-pass type II membrane protein</topology>
    </subcellularLocation>
</comment>
<dbReference type="PRINTS" id="PR00728">
    <property type="entry name" value="SIGNALPTASE"/>
</dbReference>
<dbReference type="EMBL" id="JAPEVG010000174">
    <property type="protein sequence ID" value="KAJ8474884.1"/>
    <property type="molecule type" value="Genomic_DNA"/>
</dbReference>
<dbReference type="SUPFAM" id="SSF51306">
    <property type="entry name" value="LexA/Signal peptidase"/>
    <property type="match status" value="1"/>
</dbReference>
<name>A0AAD7XAN5_9APHY</name>
<dbReference type="Proteomes" id="UP001215151">
    <property type="component" value="Unassembled WGS sequence"/>
</dbReference>
<keyword evidence="8 15" id="KW-0378">Hydrolase</keyword>
<dbReference type="GO" id="GO:0005787">
    <property type="term" value="C:signal peptidase complex"/>
    <property type="evidence" value="ECO:0007669"/>
    <property type="project" value="TreeGrafter"/>
</dbReference>
<keyword evidence="11" id="KW-1133">Transmembrane helix</keyword>
<keyword evidence="10" id="KW-0735">Signal-anchor</keyword>
<evidence type="ECO:0000256" key="15">
    <source>
        <dbReference type="RuleBase" id="RU362047"/>
    </source>
</evidence>
<comment type="catalytic activity">
    <reaction evidence="1 15">
        <text>Cleavage of hydrophobic, N-terminal signal or leader sequences from secreted and periplasmic proteins.</text>
        <dbReference type="EC" id="3.4.21.89"/>
    </reaction>
</comment>
<dbReference type="CDD" id="cd06530">
    <property type="entry name" value="S26_SPase_I"/>
    <property type="match status" value="1"/>
</dbReference>
<dbReference type="AlphaFoldDB" id="A0AAD7XAN5"/>
<evidence type="ECO:0000256" key="12">
    <source>
        <dbReference type="ARBA" id="ARBA00023136"/>
    </source>
</evidence>
<dbReference type="PANTHER" id="PTHR10806">
    <property type="entry name" value="SIGNAL PEPTIDASE COMPLEX CATALYTIC SUBUNIT SEC11"/>
    <property type="match status" value="1"/>
</dbReference>
<keyword evidence="7" id="KW-0812">Transmembrane</keyword>
<evidence type="ECO:0000256" key="10">
    <source>
        <dbReference type="ARBA" id="ARBA00022968"/>
    </source>
</evidence>
<evidence type="ECO:0000256" key="4">
    <source>
        <dbReference type="ARBA" id="ARBA00013208"/>
    </source>
</evidence>
<dbReference type="GO" id="GO:0004252">
    <property type="term" value="F:serine-type endopeptidase activity"/>
    <property type="evidence" value="ECO:0007669"/>
    <property type="project" value="InterPro"/>
</dbReference>
<reference evidence="16" key="1">
    <citation type="submission" date="2022-11" db="EMBL/GenBank/DDBJ databases">
        <title>Genome Sequence of Cubamyces cubensis.</title>
        <authorList>
            <person name="Buettner E."/>
        </authorList>
    </citation>
    <scope>NUCLEOTIDE SEQUENCE</scope>
    <source>
        <strain evidence="16">MPL-01</strain>
    </source>
</reference>
<keyword evidence="6 15" id="KW-0645">Protease</keyword>
<evidence type="ECO:0000256" key="3">
    <source>
        <dbReference type="ARBA" id="ARBA00011035"/>
    </source>
</evidence>
<dbReference type="PANTHER" id="PTHR10806:SF6">
    <property type="entry name" value="SIGNAL PEPTIDASE COMPLEX CATALYTIC SUBUNIT SEC11"/>
    <property type="match status" value="1"/>
</dbReference>
<evidence type="ECO:0000256" key="7">
    <source>
        <dbReference type="ARBA" id="ARBA00022692"/>
    </source>
</evidence>
<evidence type="ECO:0000256" key="5">
    <source>
        <dbReference type="ARBA" id="ARBA00019685"/>
    </source>
</evidence>
<keyword evidence="12" id="KW-0472">Membrane</keyword>
<dbReference type="EC" id="3.4.21.89" evidence="4 15"/>
<evidence type="ECO:0000256" key="2">
    <source>
        <dbReference type="ARBA" id="ARBA00004648"/>
    </source>
</evidence>
<evidence type="ECO:0000256" key="1">
    <source>
        <dbReference type="ARBA" id="ARBA00000677"/>
    </source>
</evidence>
<comment type="subunit">
    <text evidence="14">Component of the signal peptidase complex (SPC) composed of a catalytic subunit SEC11 and three accessory subunits SPC1, SPC2 and SPC3. The complex induces a local thinning of the ER membrane which is used to measure the length of the signal peptide (SP) h-region of protein substrates. This ensures the selectivity of the complex towards h-regions shorter than 18-20 amino acids. SPC associates with the translocon complex.</text>
</comment>
<comment type="function">
    <text evidence="13">Catalytic component of the signal peptidase complex (SPC) which catalyzes the cleavage of N-terminal signal sequences from nascent proteins as they are translocated into the lumen of the endoplasmic reticulum. Specifically cleaves N-terminal signal peptides that contain a hydrophobic alpha-helix (h-region) shorter than 18-20 amino acids.</text>
</comment>
<dbReference type="InterPro" id="IPR036286">
    <property type="entry name" value="LexA/Signal_pep-like_sf"/>
</dbReference>
<accession>A0AAD7XAN5</accession>
<sequence>MYSMGALGMQRNSLSQSVGVGRRGSYTFGARARGCQCERDARLARGGRVLAPGDVSPKIPRAHEFPIPLASTSRVAYTYRVPFLSSSPLPEHRRLASISNTAGVLVAIVIAKTNAIDVQEPCSRTNSRRSGGSASAMFVPVLHGLNARILHAEVLLQVLNFVSVLASGLMIWKGLGLITNTESPIVVVLSGSMEPAFYRGDLLFLTNPSDQRYQTGDITVYKVPGADIPIVHRVLETHDSVSKKGMVSASPLVDKQLLLTKGDNNPIDDIDLYQGLEWLERKHIVGKVRGCAISVLVGYAPFVRANRRVHRAPFRFLPYVGYVTIAMNDFPQLKYALLGGLGLLALIQRE</sequence>
<evidence type="ECO:0000256" key="11">
    <source>
        <dbReference type="ARBA" id="ARBA00022989"/>
    </source>
</evidence>